<evidence type="ECO:0000256" key="1">
    <source>
        <dbReference type="ARBA" id="ARBA00022598"/>
    </source>
</evidence>
<evidence type="ECO:0000256" key="2">
    <source>
        <dbReference type="ARBA" id="ARBA00022723"/>
    </source>
</evidence>
<feature type="binding site" evidence="7">
    <location>
        <position position="241"/>
    </location>
    <ligand>
        <name>L-glutamate</name>
        <dbReference type="ChEBI" id="CHEBI:29985"/>
    </ligand>
</feature>
<keyword evidence="3 7" id="KW-0547">Nucleotide-binding</keyword>
<dbReference type="EC" id="6.1.1.-" evidence="7"/>
<evidence type="ECO:0000256" key="7">
    <source>
        <dbReference type="HAMAP-Rule" id="MF_01428"/>
    </source>
</evidence>
<dbReference type="PANTHER" id="PTHR43311">
    <property type="entry name" value="GLUTAMATE--TRNA LIGASE"/>
    <property type="match status" value="1"/>
</dbReference>
<dbReference type="NCBIfam" id="NF004314">
    <property type="entry name" value="PRK05710.1-3"/>
    <property type="match status" value="1"/>
</dbReference>
<dbReference type="NCBIfam" id="TIGR03838">
    <property type="entry name" value="queuosine_YadB"/>
    <property type="match status" value="1"/>
</dbReference>
<feature type="short sequence motif" description="'HIGH' region" evidence="7">
    <location>
        <begin position="40"/>
        <end position="50"/>
    </location>
</feature>
<dbReference type="InterPro" id="IPR000924">
    <property type="entry name" value="Glu/Gln-tRNA-synth"/>
</dbReference>
<dbReference type="eggNOG" id="COG0008">
    <property type="taxonomic scope" value="Bacteria"/>
</dbReference>
<feature type="domain" description="Glutamyl/glutaminyl-tRNA synthetase class Ib catalytic" evidence="9">
    <location>
        <begin position="37"/>
        <end position="285"/>
    </location>
</feature>
<dbReference type="GO" id="GO:0006400">
    <property type="term" value="P:tRNA modification"/>
    <property type="evidence" value="ECO:0007669"/>
    <property type="project" value="InterPro"/>
</dbReference>
<dbReference type="Gene3D" id="3.40.50.620">
    <property type="entry name" value="HUPs"/>
    <property type="match status" value="1"/>
</dbReference>
<dbReference type="InterPro" id="IPR022380">
    <property type="entry name" value="Glu-Q_tRNA(Asp)_Synthase"/>
</dbReference>
<feature type="binding site" evidence="7">
    <location>
        <position position="169"/>
    </location>
    <ligand>
        <name>Zn(2+)</name>
        <dbReference type="ChEBI" id="CHEBI:29105"/>
    </ligand>
</feature>
<evidence type="ECO:0000256" key="5">
    <source>
        <dbReference type="ARBA" id="ARBA00022840"/>
    </source>
</evidence>
<evidence type="ECO:0000313" key="11">
    <source>
        <dbReference type="Proteomes" id="UP000011021"/>
    </source>
</evidence>
<evidence type="ECO:0000256" key="4">
    <source>
        <dbReference type="ARBA" id="ARBA00022833"/>
    </source>
</evidence>
<keyword evidence="6 7" id="KW-0030">Aminoacyl-tRNA synthetase</keyword>
<feature type="binding site" evidence="7">
    <location>
        <position position="282"/>
    </location>
    <ligand>
        <name>ATP</name>
        <dbReference type="ChEBI" id="CHEBI:30616"/>
    </ligand>
</feature>
<feature type="binding site" evidence="7">
    <location>
        <position position="73"/>
    </location>
    <ligand>
        <name>L-glutamate</name>
        <dbReference type="ChEBI" id="CHEBI:29985"/>
    </ligand>
</feature>
<dbReference type="SUPFAM" id="SSF52374">
    <property type="entry name" value="Nucleotidylyl transferase"/>
    <property type="match status" value="1"/>
</dbReference>
<keyword evidence="2 7" id="KW-0479">Metal-binding</keyword>
<gene>
    <name evidence="7 10" type="primary">gluQ</name>
    <name evidence="10" type="ORF">HMPREF0551_1497</name>
</gene>
<protein>
    <recommendedName>
        <fullName evidence="7">Glutamyl-Q tRNA(Asp) synthetase</fullName>
        <shortName evidence="7">Glu-Q-RSs</shortName>
        <ecNumber evidence="7">6.1.1.-</ecNumber>
    </recommendedName>
</protein>
<keyword evidence="11" id="KW-1185">Reference proteome</keyword>
<evidence type="ECO:0000259" key="9">
    <source>
        <dbReference type="Pfam" id="PF00749"/>
    </source>
</evidence>
<dbReference type="GO" id="GO:0006424">
    <property type="term" value="P:glutamyl-tRNA aminoacylation"/>
    <property type="evidence" value="ECO:0007669"/>
    <property type="project" value="InterPro"/>
</dbReference>
<dbReference type="InterPro" id="IPR049940">
    <property type="entry name" value="GluQ/Sye"/>
</dbReference>
<dbReference type="HOGENOM" id="CLU_015768_0_1_4"/>
<dbReference type="GO" id="GO:0004818">
    <property type="term" value="F:glutamate-tRNA ligase activity"/>
    <property type="evidence" value="ECO:0007669"/>
    <property type="project" value="TreeGrafter"/>
</dbReference>
<keyword evidence="5 7" id="KW-0067">ATP-binding</keyword>
<comment type="cofactor">
    <cofactor evidence="7">
        <name>Zn(2+)</name>
        <dbReference type="ChEBI" id="CHEBI:29105"/>
    </cofactor>
    <text evidence="7">Binds 1 zinc ion per subunit.</text>
</comment>
<dbReference type="NCBIfam" id="NF004313">
    <property type="entry name" value="PRK05710.1-2"/>
    <property type="match status" value="1"/>
</dbReference>
<feature type="binding site" evidence="7">
    <location>
        <position position="131"/>
    </location>
    <ligand>
        <name>Zn(2+)</name>
        <dbReference type="ChEBI" id="CHEBI:29105"/>
    </ligand>
</feature>
<evidence type="ECO:0000256" key="8">
    <source>
        <dbReference type="RuleBase" id="RU363037"/>
    </source>
</evidence>
<comment type="similarity">
    <text evidence="7">Belongs to the class-I aminoacyl-tRNA synthetase family. GluQ subfamily.</text>
</comment>
<dbReference type="GO" id="GO:0005524">
    <property type="term" value="F:ATP binding"/>
    <property type="evidence" value="ECO:0007669"/>
    <property type="project" value="UniProtKB-KW"/>
</dbReference>
<dbReference type="HAMAP" id="MF_01428">
    <property type="entry name" value="Glu_Q_tRNA_synth"/>
    <property type="match status" value="1"/>
</dbReference>
<feature type="binding site" evidence="7">
    <location>
        <position position="223"/>
    </location>
    <ligand>
        <name>L-glutamate</name>
        <dbReference type="ChEBI" id="CHEBI:29985"/>
    </ligand>
</feature>
<dbReference type="Pfam" id="PF00749">
    <property type="entry name" value="tRNA-synt_1c"/>
    <property type="match status" value="1"/>
</dbReference>
<organism evidence="10 11">
    <name type="scientific">Lautropia mirabilis ATCC 51599</name>
    <dbReference type="NCBI Taxonomy" id="887898"/>
    <lineage>
        <taxon>Bacteria</taxon>
        <taxon>Pseudomonadati</taxon>
        <taxon>Pseudomonadota</taxon>
        <taxon>Betaproteobacteria</taxon>
        <taxon>Burkholderiales</taxon>
        <taxon>Burkholderiaceae</taxon>
        <taxon>Lautropia</taxon>
    </lineage>
</organism>
<reference evidence="10 11" key="1">
    <citation type="submission" date="2010-12" db="EMBL/GenBank/DDBJ databases">
        <authorList>
            <person name="Muzny D."/>
            <person name="Qin X."/>
            <person name="Deng J."/>
            <person name="Jiang H."/>
            <person name="Liu Y."/>
            <person name="Qu J."/>
            <person name="Song X.-Z."/>
            <person name="Zhang L."/>
            <person name="Thornton R."/>
            <person name="Coyle M."/>
            <person name="Francisco L."/>
            <person name="Jackson L."/>
            <person name="Javaid M."/>
            <person name="Korchina V."/>
            <person name="Kovar C."/>
            <person name="Mata R."/>
            <person name="Mathew T."/>
            <person name="Ngo R."/>
            <person name="Nguyen L."/>
            <person name="Nguyen N."/>
            <person name="Okwuonu G."/>
            <person name="Ongeri F."/>
            <person name="Pham C."/>
            <person name="Simmons D."/>
            <person name="Wilczek-Boney K."/>
            <person name="Hale W."/>
            <person name="Jakkamsetti A."/>
            <person name="Pham P."/>
            <person name="Ruth R."/>
            <person name="San Lucas F."/>
            <person name="Warren J."/>
            <person name="Zhang J."/>
            <person name="Zhao Z."/>
            <person name="Zhou C."/>
            <person name="Zhu D."/>
            <person name="Lee S."/>
            <person name="Bess C."/>
            <person name="Blankenburg K."/>
            <person name="Forbes L."/>
            <person name="Fu Q."/>
            <person name="Gubbala S."/>
            <person name="Hirani K."/>
            <person name="Jayaseelan J.C."/>
            <person name="Lara F."/>
            <person name="Munidasa M."/>
            <person name="Palculict T."/>
            <person name="Patil S."/>
            <person name="Pu L.-L."/>
            <person name="Saada N."/>
            <person name="Tang L."/>
            <person name="Weissenberger G."/>
            <person name="Zhu Y."/>
            <person name="Hemphill L."/>
            <person name="Shang Y."/>
            <person name="Youmans B."/>
            <person name="Ayvaz T."/>
            <person name="Ross M."/>
            <person name="Santibanez J."/>
            <person name="Aqrawi P."/>
            <person name="Gross S."/>
            <person name="Joshi V."/>
            <person name="Fowler G."/>
            <person name="Nazareth L."/>
            <person name="Reid J."/>
            <person name="Worley K."/>
            <person name="Petrosino J."/>
            <person name="Highlander S."/>
            <person name="Gibbs R."/>
        </authorList>
    </citation>
    <scope>NUCLEOTIDE SEQUENCE [LARGE SCALE GENOMIC DNA]</scope>
    <source>
        <strain evidence="10 11">ATCC 51599</strain>
    </source>
</reference>
<dbReference type="GO" id="GO:0005829">
    <property type="term" value="C:cytosol"/>
    <property type="evidence" value="ECO:0007669"/>
    <property type="project" value="TreeGrafter"/>
</dbReference>
<feature type="binding site" evidence="7">
    <location>
        <begin position="37"/>
        <end position="41"/>
    </location>
    <ligand>
        <name>L-glutamate</name>
        <dbReference type="ChEBI" id="CHEBI:29985"/>
    </ligand>
</feature>
<accession>E7RXS6</accession>
<evidence type="ECO:0000313" key="10">
    <source>
        <dbReference type="EMBL" id="EFV94750.1"/>
    </source>
</evidence>
<dbReference type="EMBL" id="AEQP01000010">
    <property type="protein sequence ID" value="EFV94750.1"/>
    <property type="molecule type" value="Genomic_DNA"/>
</dbReference>
<name>E7RXS6_9BURK</name>
<dbReference type="InterPro" id="IPR020058">
    <property type="entry name" value="Glu/Gln-tRNA-synth_Ib_cat-dom"/>
</dbReference>
<evidence type="ECO:0000256" key="6">
    <source>
        <dbReference type="ARBA" id="ARBA00023146"/>
    </source>
</evidence>
<comment type="caution">
    <text evidence="10">The sequence shown here is derived from an EMBL/GenBank/DDBJ whole genome shotgun (WGS) entry which is preliminary data.</text>
</comment>
<evidence type="ECO:0000256" key="3">
    <source>
        <dbReference type="ARBA" id="ARBA00022741"/>
    </source>
</evidence>
<keyword evidence="4 7" id="KW-0862">Zinc</keyword>
<dbReference type="InterPro" id="IPR014729">
    <property type="entry name" value="Rossmann-like_a/b/a_fold"/>
</dbReference>
<feature type="short sequence motif" description="'KMSKS' region" evidence="7">
    <location>
        <begin position="279"/>
        <end position="283"/>
    </location>
</feature>
<dbReference type="PANTHER" id="PTHR43311:SF1">
    <property type="entry name" value="GLUTAMYL-Q TRNA(ASP) SYNTHETASE"/>
    <property type="match status" value="1"/>
</dbReference>
<sequence>MPSPLTPLPTVCFAGVRQHGGREARDTVRHARPYVGRFAPSPSGPLHAGSVVAALASYLDARAHDGTWLLRIEDIDPPRVEPDSDIRIRHQLQFLGLHWDAPPWYQSARMDRYQAAFDWLKEQGHLYGCGCTRREITQAWQARWQQIIQNSDNIRLAHMPEETPYLGTCRHGLPPGRQARAWRFRTTEGYVDFEDRWLGWQRQHPVQDCGDFVLRRADGVWAYQLAVVVDDAEAGITDIVRGADLLSSTGRQMQLQQALGMPHPRYLHLPLLMGENGQKLSKQNGAPGIDDSGRIEPAVILNAAAQALGLRPPGSRDPQRWLHAATEQWRARFSPA</sequence>
<proteinExistence type="inferred from homology"/>
<dbReference type="GO" id="GO:0008270">
    <property type="term" value="F:zinc ion binding"/>
    <property type="evidence" value="ECO:0007669"/>
    <property type="project" value="UniProtKB-UniRule"/>
</dbReference>
<dbReference type="PRINTS" id="PR00987">
    <property type="entry name" value="TRNASYNTHGLU"/>
</dbReference>
<dbReference type="Proteomes" id="UP000011021">
    <property type="component" value="Unassembled WGS sequence"/>
</dbReference>
<dbReference type="RefSeq" id="WP_005673780.1">
    <property type="nucleotide sequence ID" value="NZ_CP146288.1"/>
</dbReference>
<comment type="function">
    <text evidence="7">Catalyzes the tRNA-independent activation of glutamate in presence of ATP and the subsequent transfer of glutamate onto a tRNA(Asp). Glutamate is transferred on the 2-amino-5-(4,5-dihydroxy-2-cyclopenten-1-yl) moiety of the queuosine in the wobble position of the QUC anticodon.</text>
</comment>
<keyword evidence="1 7" id="KW-0436">Ligase</keyword>
<feature type="binding site" evidence="7">
    <location>
        <position position="165"/>
    </location>
    <ligand>
        <name>Zn(2+)</name>
        <dbReference type="ChEBI" id="CHEBI:29105"/>
    </ligand>
</feature>
<dbReference type="AlphaFoldDB" id="E7RXS6"/>
<dbReference type="STRING" id="887898.HMPREF0551_1497"/>
<keyword evidence="8" id="KW-0648">Protein biosynthesis</keyword>
<feature type="binding site" evidence="7">
    <location>
        <position position="129"/>
    </location>
    <ligand>
        <name>Zn(2+)</name>
        <dbReference type="ChEBI" id="CHEBI:29105"/>
    </ligand>
</feature>